<feature type="signal peptide" evidence="1">
    <location>
        <begin position="1"/>
        <end position="19"/>
    </location>
</feature>
<dbReference type="EMBL" id="NMUH01001716">
    <property type="protein sequence ID" value="MQL94795.1"/>
    <property type="molecule type" value="Genomic_DNA"/>
</dbReference>
<evidence type="ECO:0008006" key="4">
    <source>
        <dbReference type="Google" id="ProtNLM"/>
    </source>
</evidence>
<reference evidence="2" key="1">
    <citation type="submission" date="2017-07" db="EMBL/GenBank/DDBJ databases">
        <title>Taro Niue Genome Assembly and Annotation.</title>
        <authorList>
            <person name="Atibalentja N."/>
            <person name="Keating K."/>
            <person name="Fields C.J."/>
        </authorList>
    </citation>
    <scope>NUCLEOTIDE SEQUENCE</scope>
    <source>
        <strain evidence="2">Niue_2</strain>
        <tissue evidence="2">Leaf</tissue>
    </source>
</reference>
<evidence type="ECO:0000313" key="3">
    <source>
        <dbReference type="Proteomes" id="UP000652761"/>
    </source>
</evidence>
<comment type="caution">
    <text evidence="2">The sequence shown here is derived from an EMBL/GenBank/DDBJ whole genome shotgun (WGS) entry which is preliminary data.</text>
</comment>
<dbReference type="Proteomes" id="UP000652761">
    <property type="component" value="Unassembled WGS sequence"/>
</dbReference>
<protein>
    <recommendedName>
        <fullName evidence="4">Secreted protein</fullName>
    </recommendedName>
</protein>
<gene>
    <name evidence="2" type="ORF">Taro_027447</name>
</gene>
<evidence type="ECO:0000256" key="1">
    <source>
        <dbReference type="SAM" id="SignalP"/>
    </source>
</evidence>
<dbReference type="AlphaFoldDB" id="A0A843VFS0"/>
<proteinExistence type="predicted"/>
<organism evidence="2 3">
    <name type="scientific">Colocasia esculenta</name>
    <name type="common">Wild taro</name>
    <name type="synonym">Arum esculentum</name>
    <dbReference type="NCBI Taxonomy" id="4460"/>
    <lineage>
        <taxon>Eukaryota</taxon>
        <taxon>Viridiplantae</taxon>
        <taxon>Streptophyta</taxon>
        <taxon>Embryophyta</taxon>
        <taxon>Tracheophyta</taxon>
        <taxon>Spermatophyta</taxon>
        <taxon>Magnoliopsida</taxon>
        <taxon>Liliopsida</taxon>
        <taxon>Araceae</taxon>
        <taxon>Aroideae</taxon>
        <taxon>Colocasieae</taxon>
        <taxon>Colocasia</taxon>
    </lineage>
</organism>
<keyword evidence="3" id="KW-1185">Reference proteome</keyword>
<evidence type="ECO:0000313" key="2">
    <source>
        <dbReference type="EMBL" id="MQL94795.1"/>
    </source>
</evidence>
<keyword evidence="1" id="KW-0732">Signal</keyword>
<name>A0A843VFS0_COLES</name>
<accession>A0A843VFS0</accession>
<feature type="chain" id="PRO_5032953739" description="Secreted protein" evidence="1">
    <location>
        <begin position="20"/>
        <end position="106"/>
    </location>
</feature>
<sequence length="106" mass="11603">MFTCLLKIFCNRWLPLVSALLVMAHTHGGFGLYQSLSLPPFRRCLPLPHFRGSLPLPPLSSFLSTSHSTADTSLFQPSGLFSGICIFCSRSICTTLGEGSWPSRAN</sequence>